<evidence type="ECO:0000313" key="3">
    <source>
        <dbReference type="Proteomes" id="UP000828390"/>
    </source>
</evidence>
<feature type="compositionally biased region" description="Basic and acidic residues" evidence="1">
    <location>
        <begin position="426"/>
        <end position="437"/>
    </location>
</feature>
<evidence type="ECO:0000256" key="1">
    <source>
        <dbReference type="SAM" id="MobiDB-lite"/>
    </source>
</evidence>
<name>A0A9D4LB10_DREPO</name>
<gene>
    <name evidence="2" type="ORF">DPMN_097274</name>
</gene>
<dbReference type="AlphaFoldDB" id="A0A9D4LB10"/>
<comment type="caution">
    <text evidence="2">The sequence shown here is derived from an EMBL/GenBank/DDBJ whole genome shotgun (WGS) entry which is preliminary data.</text>
</comment>
<dbReference type="EMBL" id="JAIWYP010000003">
    <property type="protein sequence ID" value="KAH3854725.1"/>
    <property type="molecule type" value="Genomic_DNA"/>
</dbReference>
<feature type="region of interest" description="Disordered" evidence="1">
    <location>
        <begin position="423"/>
        <end position="452"/>
    </location>
</feature>
<feature type="compositionally biased region" description="Basic and acidic residues" evidence="1">
    <location>
        <begin position="1"/>
        <end position="20"/>
    </location>
</feature>
<sequence length="452" mass="51442">MASAREADSVQHNELFERPTRFNIASSQIPDREDDSVQHSQIPDREADSVQHSQIPVREADSVQHNHCEKPTRFNTASSRGRLGSTQPVQEANSVQHSQCERLTRFNIASARGRFDSTKPVRQTEKPERDADSVQHSHQCKRPTRFNITTNARDLQFNIASVQYASQCERPTRCNIASAPNRLESLQPVREADTSLTSDTRKLTCLMQPQDIIRTNVLTKFHEESTINMNFRVLTRINPPTPGGHVFQTNGTIFELIQDIYKTNHAEVHRRRYYYSHTMKNAPPHGGHVFQPIGSIFELIQDSIGTSVVTKLHEDWTINVTLGMLTRKMPLPLAAKFFQPTGIIFELVQHIIRTHLLTKFHEDRTINVASSVKNAPPPGGHVFQATITIFEVVQNITKTNLLIKFHKDLTINVASRVLTRQISSPHDTRRTMQDGQRRSQKLTMRTKCSGEL</sequence>
<feature type="compositionally biased region" description="Basic and acidic residues" evidence="1">
    <location>
        <begin position="58"/>
        <end position="72"/>
    </location>
</feature>
<proteinExistence type="predicted"/>
<feature type="compositionally biased region" description="Polar residues" evidence="1">
    <location>
        <begin position="73"/>
        <end position="98"/>
    </location>
</feature>
<dbReference type="Proteomes" id="UP000828390">
    <property type="component" value="Unassembled WGS sequence"/>
</dbReference>
<organism evidence="2 3">
    <name type="scientific">Dreissena polymorpha</name>
    <name type="common">Zebra mussel</name>
    <name type="synonym">Mytilus polymorpha</name>
    <dbReference type="NCBI Taxonomy" id="45954"/>
    <lineage>
        <taxon>Eukaryota</taxon>
        <taxon>Metazoa</taxon>
        <taxon>Spiralia</taxon>
        <taxon>Lophotrochozoa</taxon>
        <taxon>Mollusca</taxon>
        <taxon>Bivalvia</taxon>
        <taxon>Autobranchia</taxon>
        <taxon>Heteroconchia</taxon>
        <taxon>Euheterodonta</taxon>
        <taxon>Imparidentia</taxon>
        <taxon>Neoheterodontei</taxon>
        <taxon>Myida</taxon>
        <taxon>Dreissenoidea</taxon>
        <taxon>Dreissenidae</taxon>
        <taxon>Dreissena</taxon>
    </lineage>
</organism>
<feature type="compositionally biased region" description="Basic and acidic residues" evidence="1">
    <location>
        <begin position="113"/>
        <end position="135"/>
    </location>
</feature>
<keyword evidence="3" id="KW-1185">Reference proteome</keyword>
<evidence type="ECO:0000313" key="2">
    <source>
        <dbReference type="EMBL" id="KAH3854725.1"/>
    </source>
</evidence>
<reference evidence="2" key="2">
    <citation type="submission" date="2020-11" db="EMBL/GenBank/DDBJ databases">
        <authorList>
            <person name="McCartney M.A."/>
            <person name="Auch B."/>
            <person name="Kono T."/>
            <person name="Mallez S."/>
            <person name="Becker A."/>
            <person name="Gohl D.M."/>
            <person name="Silverstein K.A.T."/>
            <person name="Koren S."/>
            <person name="Bechman K.B."/>
            <person name="Herman A."/>
            <person name="Abrahante J.E."/>
            <person name="Garbe J."/>
        </authorList>
    </citation>
    <scope>NUCLEOTIDE SEQUENCE</scope>
    <source>
        <strain evidence="2">Duluth1</strain>
        <tissue evidence="2">Whole animal</tissue>
    </source>
</reference>
<reference evidence="2" key="1">
    <citation type="journal article" date="2019" name="bioRxiv">
        <title>The Genome of the Zebra Mussel, Dreissena polymorpha: A Resource for Invasive Species Research.</title>
        <authorList>
            <person name="McCartney M.A."/>
            <person name="Auch B."/>
            <person name="Kono T."/>
            <person name="Mallez S."/>
            <person name="Zhang Y."/>
            <person name="Obille A."/>
            <person name="Becker A."/>
            <person name="Abrahante J.E."/>
            <person name="Garbe J."/>
            <person name="Badalamenti J.P."/>
            <person name="Herman A."/>
            <person name="Mangelson H."/>
            <person name="Liachko I."/>
            <person name="Sullivan S."/>
            <person name="Sone E.D."/>
            <person name="Koren S."/>
            <person name="Silverstein K.A.T."/>
            <person name="Beckman K.B."/>
            <person name="Gohl D.M."/>
        </authorList>
    </citation>
    <scope>NUCLEOTIDE SEQUENCE</scope>
    <source>
        <strain evidence="2">Duluth1</strain>
        <tissue evidence="2">Whole animal</tissue>
    </source>
</reference>
<protein>
    <submittedName>
        <fullName evidence="2">Uncharacterized protein</fullName>
    </submittedName>
</protein>
<feature type="region of interest" description="Disordered" evidence="1">
    <location>
        <begin position="1"/>
        <end position="143"/>
    </location>
</feature>
<accession>A0A9D4LB10</accession>